<name>A0A7C3SR06_9BACT</name>
<accession>A0A7C3SR06</accession>
<protein>
    <submittedName>
        <fullName evidence="1">Uncharacterized protein</fullName>
    </submittedName>
</protein>
<dbReference type="EMBL" id="DTGA01000100">
    <property type="protein sequence ID" value="HGB31102.1"/>
    <property type="molecule type" value="Genomic_DNA"/>
</dbReference>
<sequence length="68" mass="8518">MWRSLLYYFTVRNFDKKRRLDKEIRQKELEKFLREIKDALETYGEAFRLPLWQILYSTRRGKDDTRAD</sequence>
<comment type="caution">
    <text evidence="1">The sequence shown here is derived from an EMBL/GenBank/DDBJ whole genome shotgun (WGS) entry which is preliminary data.</text>
</comment>
<proteinExistence type="predicted"/>
<organism evidence="1">
    <name type="scientific">Dictyoglomus turgidum</name>
    <dbReference type="NCBI Taxonomy" id="513050"/>
    <lineage>
        <taxon>Bacteria</taxon>
        <taxon>Pseudomonadati</taxon>
        <taxon>Dictyoglomota</taxon>
        <taxon>Dictyoglomia</taxon>
        <taxon>Dictyoglomales</taxon>
        <taxon>Dictyoglomaceae</taxon>
        <taxon>Dictyoglomus</taxon>
    </lineage>
</organism>
<reference evidence="1" key="1">
    <citation type="journal article" date="2020" name="mSystems">
        <title>Genome- and Community-Level Interaction Insights into Carbon Utilization and Element Cycling Functions of Hydrothermarchaeota in Hydrothermal Sediment.</title>
        <authorList>
            <person name="Zhou Z."/>
            <person name="Liu Y."/>
            <person name="Xu W."/>
            <person name="Pan J."/>
            <person name="Luo Z.H."/>
            <person name="Li M."/>
        </authorList>
    </citation>
    <scope>NUCLEOTIDE SEQUENCE [LARGE SCALE GENOMIC DNA]</scope>
    <source>
        <strain evidence="1">SpSt-751</strain>
    </source>
</reference>
<gene>
    <name evidence="1" type="ORF">ENV35_04425</name>
</gene>
<dbReference type="AlphaFoldDB" id="A0A7C3SR06"/>
<evidence type="ECO:0000313" key="1">
    <source>
        <dbReference type="EMBL" id="HGB31102.1"/>
    </source>
</evidence>